<dbReference type="STRING" id="254161.SAMN05216256_10519"/>
<keyword evidence="2" id="KW-0813">Transport</keyword>
<evidence type="ECO:0000256" key="1">
    <source>
        <dbReference type="ARBA" id="ARBA00009075"/>
    </source>
</evidence>
<accession>A0A1S8DF32</accession>
<dbReference type="GO" id="GO:0016020">
    <property type="term" value="C:membrane"/>
    <property type="evidence" value="ECO:0007669"/>
    <property type="project" value="InterPro"/>
</dbReference>
<dbReference type="PANTHER" id="PTHR34596:SF2">
    <property type="entry name" value="CHITOPORIN"/>
    <property type="match status" value="1"/>
</dbReference>
<evidence type="ECO:0000256" key="2">
    <source>
        <dbReference type="ARBA" id="ARBA00022448"/>
    </source>
</evidence>
<evidence type="ECO:0000313" key="5">
    <source>
        <dbReference type="Proteomes" id="UP000242847"/>
    </source>
</evidence>
<dbReference type="EMBL" id="MUBC01000025">
    <property type="protein sequence ID" value="ONM43591.1"/>
    <property type="molecule type" value="Genomic_DNA"/>
</dbReference>
<comment type="caution">
    <text evidence="4">The sequence shown here is derived from an EMBL/GenBank/DDBJ whole genome shotgun (WGS) entry which is preliminary data.</text>
</comment>
<sequence>MPGLKATANYLRGTDVDSEWERDLRVDYKVQSGYLKDLGISLRHASLRSEVAGQRDIDEVRAILSYSFVLR</sequence>
<dbReference type="AlphaFoldDB" id="A0A1S8DF32"/>
<evidence type="ECO:0008006" key="6">
    <source>
        <dbReference type="Google" id="ProtNLM"/>
    </source>
</evidence>
<dbReference type="InterPro" id="IPR023614">
    <property type="entry name" value="Porin_dom_sf"/>
</dbReference>
<name>A0A1S8DF32_9GAMM</name>
<gene>
    <name evidence="4" type="ORF">BXT89_12140</name>
</gene>
<reference evidence="4 5" key="1">
    <citation type="submission" date="2017-01" db="EMBL/GenBank/DDBJ databases">
        <title>Draft genome sequence of Pseudomonas pachastrellae type strain CCUG 46540T from a deep sea.</title>
        <authorList>
            <person name="Gomila M."/>
            <person name="Mulet M."/>
            <person name="Lalucat J."/>
            <person name="Garcia-Valdes E."/>
        </authorList>
    </citation>
    <scope>NUCLEOTIDE SEQUENCE [LARGE SCALE GENOMIC DNA]</scope>
    <source>
        <strain evidence="4 5">CCUG 46540</strain>
    </source>
</reference>
<proteinExistence type="inferred from homology"/>
<dbReference type="Proteomes" id="UP000242847">
    <property type="component" value="Unassembled WGS sequence"/>
</dbReference>
<keyword evidence="3" id="KW-0732">Signal</keyword>
<dbReference type="PANTHER" id="PTHR34596">
    <property type="entry name" value="CHITOPORIN"/>
    <property type="match status" value="1"/>
</dbReference>
<dbReference type="InterPro" id="IPR005318">
    <property type="entry name" value="OM_porin_bac"/>
</dbReference>
<dbReference type="GO" id="GO:0015288">
    <property type="term" value="F:porin activity"/>
    <property type="evidence" value="ECO:0007669"/>
    <property type="project" value="TreeGrafter"/>
</dbReference>
<dbReference type="Pfam" id="PF03573">
    <property type="entry name" value="OprD"/>
    <property type="match status" value="1"/>
</dbReference>
<organism evidence="4 5">
    <name type="scientific">Halopseudomonas pachastrellae</name>
    <dbReference type="NCBI Taxonomy" id="254161"/>
    <lineage>
        <taxon>Bacteria</taxon>
        <taxon>Pseudomonadati</taxon>
        <taxon>Pseudomonadota</taxon>
        <taxon>Gammaproteobacteria</taxon>
        <taxon>Pseudomonadales</taxon>
        <taxon>Pseudomonadaceae</taxon>
        <taxon>Halopseudomonas</taxon>
    </lineage>
</organism>
<protein>
    <recommendedName>
        <fullName evidence="6">Outer membrane porin, OprD family</fullName>
    </recommendedName>
</protein>
<evidence type="ECO:0000313" key="4">
    <source>
        <dbReference type="EMBL" id="ONM43591.1"/>
    </source>
</evidence>
<comment type="similarity">
    <text evidence="1">Belongs to the outer membrane porin (Opr) (TC 1.B.25) family.</text>
</comment>
<dbReference type="Gene3D" id="2.40.160.10">
    <property type="entry name" value="Porin"/>
    <property type="match status" value="1"/>
</dbReference>
<keyword evidence="5" id="KW-1185">Reference proteome</keyword>
<evidence type="ECO:0000256" key="3">
    <source>
        <dbReference type="ARBA" id="ARBA00022729"/>
    </source>
</evidence>